<evidence type="ECO:0000313" key="2">
    <source>
        <dbReference type="EMBL" id="SMR99896.1"/>
    </source>
</evidence>
<dbReference type="InterPro" id="IPR010260">
    <property type="entry name" value="AlpA"/>
</dbReference>
<dbReference type="EMBL" id="JAWRCO010000001">
    <property type="protein sequence ID" value="MDW6003314.1"/>
    <property type="molecule type" value="Genomic_DNA"/>
</dbReference>
<reference evidence="2 3" key="1">
    <citation type="submission" date="2017-05" db="EMBL/GenBank/DDBJ databases">
        <authorList>
            <person name="Song R."/>
            <person name="Chenine A.L."/>
            <person name="Ruprecht R.M."/>
        </authorList>
    </citation>
    <scope>NUCLEOTIDE SEQUENCE [LARGE SCALE GENOMIC DNA]</scope>
    <source>
        <strain evidence="2 3">CECT 7927</strain>
    </source>
</reference>
<organism evidence="2 3">
    <name type="scientific">Vibrio mangrovi</name>
    <dbReference type="NCBI Taxonomy" id="474394"/>
    <lineage>
        <taxon>Bacteria</taxon>
        <taxon>Pseudomonadati</taxon>
        <taxon>Pseudomonadota</taxon>
        <taxon>Gammaproteobacteria</taxon>
        <taxon>Vibrionales</taxon>
        <taxon>Vibrionaceae</taxon>
        <taxon>Vibrio</taxon>
    </lineage>
</organism>
<reference evidence="1 4" key="2">
    <citation type="submission" date="2023-11" db="EMBL/GenBank/DDBJ databases">
        <title>Plant-associative lifestyle of Vibrio porteresiae and its evolutionary dynamics.</title>
        <authorList>
            <person name="Rameshkumar N."/>
            <person name="Kirti K."/>
        </authorList>
    </citation>
    <scope>NUCLEOTIDE SEQUENCE [LARGE SCALE GENOMIC DNA]</scope>
    <source>
        <strain evidence="1 4">MSSRF38</strain>
    </source>
</reference>
<evidence type="ECO:0000313" key="1">
    <source>
        <dbReference type="EMBL" id="MDW6003314.1"/>
    </source>
</evidence>
<dbReference type="AlphaFoldDB" id="A0A1Y6IQJ0"/>
<evidence type="ECO:0000313" key="3">
    <source>
        <dbReference type="Proteomes" id="UP000196125"/>
    </source>
</evidence>
<dbReference type="Pfam" id="PF05930">
    <property type="entry name" value="Phage_AlpA"/>
    <property type="match status" value="1"/>
</dbReference>
<dbReference type="PANTHER" id="PTHR36154:SF1">
    <property type="entry name" value="DNA-BINDING TRANSCRIPTIONAL ACTIVATOR ALPA"/>
    <property type="match status" value="1"/>
</dbReference>
<protein>
    <submittedName>
        <fullName evidence="1">AlpA family transcriptional regulator</fullName>
    </submittedName>
    <submittedName>
        <fullName evidence="2">Prophage CP4-57 regulatory protein (AlpA)</fullName>
    </submittedName>
</protein>
<dbReference type="InterPro" id="IPR052931">
    <property type="entry name" value="Prophage_regulatory_activator"/>
</dbReference>
<proteinExistence type="predicted"/>
<dbReference type="RefSeq" id="WP_234993538.1">
    <property type="nucleotide sequence ID" value="NZ_AP024883.1"/>
</dbReference>
<dbReference type="Gene3D" id="1.10.238.160">
    <property type="match status" value="1"/>
</dbReference>
<dbReference type="EMBL" id="FXXI01000001">
    <property type="protein sequence ID" value="SMR99896.1"/>
    <property type="molecule type" value="Genomic_DNA"/>
</dbReference>
<dbReference type="Proteomes" id="UP000196125">
    <property type="component" value="Unassembled WGS sequence"/>
</dbReference>
<dbReference type="Proteomes" id="UP001283366">
    <property type="component" value="Unassembled WGS sequence"/>
</dbReference>
<evidence type="ECO:0000313" key="4">
    <source>
        <dbReference type="Proteomes" id="UP001283366"/>
    </source>
</evidence>
<dbReference type="PANTHER" id="PTHR36154">
    <property type="entry name" value="DNA-BINDING TRANSCRIPTIONAL ACTIVATOR ALPA"/>
    <property type="match status" value="1"/>
</dbReference>
<keyword evidence="4" id="KW-1185">Reference proteome</keyword>
<name>A0A1Y6IQJ0_9VIBR</name>
<sequence>MTESVNFWKLKKVMESTTLSKSTIYAYIAEDRFPKPVSLGARSVAWVESEINEWKAQQVAMRDEAAA</sequence>
<gene>
    <name evidence="1" type="ORF">SBX37_10685</name>
    <name evidence="2" type="ORF">VIM7927_01132</name>
</gene>
<accession>A0A1Y6IQJ0</accession>